<keyword evidence="2 7" id="KW-0812">Transmembrane</keyword>
<evidence type="ECO:0000259" key="9">
    <source>
        <dbReference type="PROSITE" id="PS50929"/>
    </source>
</evidence>
<dbReference type="AlphaFoldDB" id="A0A4Z0GRB3"/>
<feature type="transmembrane region" description="Helical" evidence="7">
    <location>
        <begin position="294"/>
        <end position="312"/>
    </location>
</feature>
<comment type="caution">
    <text evidence="10">The sequence shown here is derived from an EMBL/GenBank/DDBJ whole genome shotgun (WGS) entry which is preliminary data.</text>
</comment>
<evidence type="ECO:0000256" key="1">
    <source>
        <dbReference type="ARBA" id="ARBA00004651"/>
    </source>
</evidence>
<dbReference type="SMART" id="SM00382">
    <property type="entry name" value="AAA"/>
    <property type="match status" value="1"/>
</dbReference>
<feature type="transmembrane region" description="Helical" evidence="7">
    <location>
        <begin position="259"/>
        <end position="282"/>
    </location>
</feature>
<reference evidence="10 11" key="1">
    <citation type="journal article" date="2015" name="Int. J. Syst. Evol. Microbiol.">
        <title>Sporolactobacillus shoreae sp. nov. and Sporolactobacillus spathodeae sp. nov., two spore-forming lactic acid bacteria isolated from tree barks in Thailand.</title>
        <authorList>
            <person name="Thamacharoensuk T."/>
            <person name="Kitahara M."/>
            <person name="Ohkuma M."/>
            <person name="Thongchul N."/>
            <person name="Tanasupawat S."/>
        </authorList>
    </citation>
    <scope>NUCLEOTIDE SEQUENCE [LARGE SCALE GENOMIC DNA]</scope>
    <source>
        <strain evidence="10 11">BK92</strain>
    </source>
</reference>
<dbReference type="PANTHER" id="PTHR24221:SF646">
    <property type="entry name" value="HAEMOLYSIN SECRETION ATP-BINDING PROTEIN"/>
    <property type="match status" value="1"/>
</dbReference>
<dbReference type="RefSeq" id="WP_135347415.1">
    <property type="nucleotide sequence ID" value="NZ_SRJD01000003.1"/>
</dbReference>
<keyword evidence="5 7" id="KW-1133">Transmembrane helix</keyword>
<protein>
    <submittedName>
        <fullName evidence="10">ABC transporter ATP-binding protein</fullName>
    </submittedName>
</protein>
<keyword evidence="11" id="KW-1185">Reference proteome</keyword>
<accession>A0A4Z0GRB3</accession>
<evidence type="ECO:0000313" key="11">
    <source>
        <dbReference type="Proteomes" id="UP000298347"/>
    </source>
</evidence>
<feature type="domain" description="ABC transporter" evidence="8">
    <location>
        <begin position="356"/>
        <end position="596"/>
    </location>
</feature>
<gene>
    <name evidence="10" type="ORF">E4665_03405</name>
</gene>
<evidence type="ECO:0000256" key="7">
    <source>
        <dbReference type="SAM" id="Phobius"/>
    </source>
</evidence>
<evidence type="ECO:0000256" key="5">
    <source>
        <dbReference type="ARBA" id="ARBA00022989"/>
    </source>
</evidence>
<dbReference type="EMBL" id="SRJD01000003">
    <property type="protein sequence ID" value="TGA99391.1"/>
    <property type="molecule type" value="Genomic_DNA"/>
</dbReference>
<dbReference type="PROSITE" id="PS50929">
    <property type="entry name" value="ABC_TM1F"/>
    <property type="match status" value="1"/>
</dbReference>
<dbReference type="Gene3D" id="3.40.50.300">
    <property type="entry name" value="P-loop containing nucleotide triphosphate hydrolases"/>
    <property type="match status" value="1"/>
</dbReference>
<proteinExistence type="predicted"/>
<dbReference type="SUPFAM" id="SSF52540">
    <property type="entry name" value="P-loop containing nucleoside triphosphate hydrolases"/>
    <property type="match status" value="1"/>
</dbReference>
<dbReference type="GO" id="GO:0034040">
    <property type="term" value="F:ATPase-coupled lipid transmembrane transporter activity"/>
    <property type="evidence" value="ECO:0007669"/>
    <property type="project" value="TreeGrafter"/>
</dbReference>
<dbReference type="InterPro" id="IPR003439">
    <property type="entry name" value="ABC_transporter-like_ATP-bd"/>
</dbReference>
<dbReference type="GO" id="GO:0005886">
    <property type="term" value="C:plasma membrane"/>
    <property type="evidence" value="ECO:0007669"/>
    <property type="project" value="UniProtKB-SubCell"/>
</dbReference>
<dbReference type="Gene3D" id="1.20.1560.10">
    <property type="entry name" value="ABC transporter type 1, transmembrane domain"/>
    <property type="match status" value="1"/>
</dbReference>
<feature type="transmembrane region" description="Helical" evidence="7">
    <location>
        <begin position="173"/>
        <end position="193"/>
    </location>
</feature>
<dbReference type="InterPro" id="IPR017871">
    <property type="entry name" value="ABC_transporter-like_CS"/>
</dbReference>
<evidence type="ECO:0000256" key="2">
    <source>
        <dbReference type="ARBA" id="ARBA00022692"/>
    </source>
</evidence>
<dbReference type="InterPro" id="IPR003593">
    <property type="entry name" value="AAA+_ATPase"/>
</dbReference>
<sequence>MRTEKLTKPAYTTIQNIGYVLKNLWHWNKKLFLASVVRIPVLVFLPFLGILMPKLVIDCLTVKVSPWHFAAVIGLATLGIIACNVISQSLDGWITWNVIENRIHYIMLMFRKNMDTDYENLESPEGQNKLEKANQATNSNNKGTEAIIKTLILLAANLFGIVFYGSVLAMLNPLIIVFLFMTAAVGFLFSYYAQNYEHTHKDDWTPIEKKLDYLIDKCDDFSAGKDLRLYRMTRWFGRQFQTLMTERTLWLRRIALRHYLSDGTVGIMALCRDSVAYAYLLFLVLNGRMTVADFTLYFGTVAGFSIWLNGLTDQFSKVQHMSLEICDVRSYLDIRDRFNRSEGTPLPDQESWPCSITFDHVSFSYPGGNKKVLDDVTLHIRAGEKIALVGLNGAGKTTLIKLLCGFYHPTSGRILINGKDMTSFNRDDYYRLFTAVFQDIHTLPVSIARNIAPQLDHPVNTDKVNHCLELAGLKEKIDSLPDGMNAMMVKEVNDDAVQFSGGELQKLLLARALYKESPVLILDEPTAALDPIAENELYQRYGTLASGRTSLFISHRLSSTRFCDRIVFLSDSRIAESGTHEELMNQGGKYAKLFDIQSHYYQDHVTEKAAGDES</sequence>
<dbReference type="SUPFAM" id="SSF90123">
    <property type="entry name" value="ABC transporter transmembrane region"/>
    <property type="match status" value="1"/>
</dbReference>
<feature type="transmembrane region" description="Helical" evidence="7">
    <location>
        <begin position="146"/>
        <end position="167"/>
    </location>
</feature>
<comment type="subcellular location">
    <subcellularLocation>
        <location evidence="1">Cell membrane</location>
        <topology evidence="1">Multi-pass membrane protein</topology>
    </subcellularLocation>
</comment>
<name>A0A4Z0GRB3_9BACL</name>
<evidence type="ECO:0000313" key="10">
    <source>
        <dbReference type="EMBL" id="TGA99391.1"/>
    </source>
</evidence>
<dbReference type="GO" id="GO:0005524">
    <property type="term" value="F:ATP binding"/>
    <property type="evidence" value="ECO:0007669"/>
    <property type="project" value="UniProtKB-KW"/>
</dbReference>
<dbReference type="Pfam" id="PF00005">
    <property type="entry name" value="ABC_tran"/>
    <property type="match status" value="1"/>
</dbReference>
<dbReference type="OrthoDB" id="9806127at2"/>
<keyword evidence="3" id="KW-0547">Nucleotide-binding</keyword>
<dbReference type="InterPro" id="IPR036640">
    <property type="entry name" value="ABC1_TM_sf"/>
</dbReference>
<evidence type="ECO:0000256" key="4">
    <source>
        <dbReference type="ARBA" id="ARBA00022840"/>
    </source>
</evidence>
<dbReference type="InterPro" id="IPR011527">
    <property type="entry name" value="ABC1_TM_dom"/>
</dbReference>
<dbReference type="GO" id="GO:0016887">
    <property type="term" value="F:ATP hydrolysis activity"/>
    <property type="evidence" value="ECO:0007669"/>
    <property type="project" value="InterPro"/>
</dbReference>
<dbReference type="InterPro" id="IPR039421">
    <property type="entry name" value="Type_1_exporter"/>
</dbReference>
<feature type="transmembrane region" description="Helical" evidence="7">
    <location>
        <begin position="31"/>
        <end position="52"/>
    </location>
</feature>
<dbReference type="InterPro" id="IPR027417">
    <property type="entry name" value="P-loop_NTPase"/>
</dbReference>
<dbReference type="PROSITE" id="PS00211">
    <property type="entry name" value="ABC_TRANSPORTER_1"/>
    <property type="match status" value="1"/>
</dbReference>
<feature type="domain" description="ABC transmembrane type-1" evidence="9">
    <location>
        <begin position="145"/>
        <end position="320"/>
    </location>
</feature>
<dbReference type="Proteomes" id="UP000298347">
    <property type="component" value="Unassembled WGS sequence"/>
</dbReference>
<dbReference type="PROSITE" id="PS50893">
    <property type="entry name" value="ABC_TRANSPORTER_2"/>
    <property type="match status" value="1"/>
</dbReference>
<evidence type="ECO:0000259" key="8">
    <source>
        <dbReference type="PROSITE" id="PS50893"/>
    </source>
</evidence>
<evidence type="ECO:0000256" key="6">
    <source>
        <dbReference type="ARBA" id="ARBA00023136"/>
    </source>
</evidence>
<dbReference type="PANTHER" id="PTHR24221">
    <property type="entry name" value="ATP-BINDING CASSETTE SUB-FAMILY B"/>
    <property type="match status" value="1"/>
</dbReference>
<feature type="transmembrane region" description="Helical" evidence="7">
    <location>
        <begin position="67"/>
        <end position="86"/>
    </location>
</feature>
<dbReference type="GO" id="GO:0140359">
    <property type="term" value="F:ABC-type transporter activity"/>
    <property type="evidence" value="ECO:0007669"/>
    <property type="project" value="InterPro"/>
</dbReference>
<evidence type="ECO:0000256" key="3">
    <source>
        <dbReference type="ARBA" id="ARBA00022741"/>
    </source>
</evidence>
<keyword evidence="6 7" id="KW-0472">Membrane</keyword>
<organism evidence="10 11">
    <name type="scientific">Sporolactobacillus shoreae</name>
    <dbReference type="NCBI Taxonomy" id="1465501"/>
    <lineage>
        <taxon>Bacteria</taxon>
        <taxon>Bacillati</taxon>
        <taxon>Bacillota</taxon>
        <taxon>Bacilli</taxon>
        <taxon>Bacillales</taxon>
        <taxon>Sporolactobacillaceae</taxon>
        <taxon>Sporolactobacillus</taxon>
    </lineage>
</organism>
<keyword evidence="4 10" id="KW-0067">ATP-binding</keyword>